<dbReference type="OrthoDB" id="2157103at2759"/>
<accession>A0A553HR07</accession>
<keyword evidence="3" id="KW-1185">Reference proteome</keyword>
<proteinExistence type="predicted"/>
<gene>
    <name evidence="2" type="ORF">FHL15_008754</name>
</gene>
<reference evidence="3" key="1">
    <citation type="submission" date="2019-06" db="EMBL/GenBank/DDBJ databases">
        <title>Draft genome sequence of the griseofulvin-producing fungus Xylaria cubensis strain G536.</title>
        <authorList>
            <person name="Mead M.E."/>
            <person name="Raja H.A."/>
            <person name="Steenwyk J.L."/>
            <person name="Knowles S.L."/>
            <person name="Oberlies N.H."/>
            <person name="Rokas A."/>
        </authorList>
    </citation>
    <scope>NUCLEOTIDE SEQUENCE [LARGE SCALE GENOMIC DNA]</scope>
    <source>
        <strain evidence="3">G536</strain>
    </source>
</reference>
<dbReference type="EMBL" id="VFLP01000056">
    <property type="protein sequence ID" value="TRX90389.1"/>
    <property type="molecule type" value="Genomic_DNA"/>
</dbReference>
<comment type="caution">
    <text evidence="2">The sequence shown here is derived from an EMBL/GenBank/DDBJ whole genome shotgun (WGS) entry which is preliminary data.</text>
</comment>
<feature type="region of interest" description="Disordered" evidence="1">
    <location>
        <begin position="23"/>
        <end position="64"/>
    </location>
</feature>
<evidence type="ECO:0000256" key="1">
    <source>
        <dbReference type="SAM" id="MobiDB-lite"/>
    </source>
</evidence>
<evidence type="ECO:0000313" key="3">
    <source>
        <dbReference type="Proteomes" id="UP000319160"/>
    </source>
</evidence>
<protein>
    <submittedName>
        <fullName evidence="2">Uncharacterized protein</fullName>
    </submittedName>
</protein>
<name>A0A553HR07_9PEZI</name>
<feature type="compositionally biased region" description="Low complexity" evidence="1">
    <location>
        <begin position="45"/>
        <end position="59"/>
    </location>
</feature>
<dbReference type="AlphaFoldDB" id="A0A553HR07"/>
<organism evidence="2 3">
    <name type="scientific">Xylaria flabelliformis</name>
    <dbReference type="NCBI Taxonomy" id="2512241"/>
    <lineage>
        <taxon>Eukaryota</taxon>
        <taxon>Fungi</taxon>
        <taxon>Dikarya</taxon>
        <taxon>Ascomycota</taxon>
        <taxon>Pezizomycotina</taxon>
        <taxon>Sordariomycetes</taxon>
        <taxon>Xylariomycetidae</taxon>
        <taxon>Xylariales</taxon>
        <taxon>Xylariaceae</taxon>
        <taxon>Xylaria</taxon>
    </lineage>
</organism>
<sequence length="106" mass="11758">MLRRIPAQSSISHIPKPAIARISLRGRFTSTQSHPQTEKNHDVTASPAPSKPKPQSQQKTMAERDEELRLKMSGIAGDGGEAGVEYEDGKPVAMKRSVKNNMFRYI</sequence>
<evidence type="ECO:0000313" key="2">
    <source>
        <dbReference type="EMBL" id="TRX90389.1"/>
    </source>
</evidence>
<dbReference type="Proteomes" id="UP000319160">
    <property type="component" value="Unassembled WGS sequence"/>
</dbReference>